<dbReference type="RefSeq" id="WP_142527470.1">
    <property type="nucleotide sequence ID" value="NZ_CBCSJO010000004.1"/>
</dbReference>
<evidence type="ECO:0000313" key="2">
    <source>
        <dbReference type="Proteomes" id="UP000320300"/>
    </source>
</evidence>
<accession>A0A521C6P7</accession>
<organism evidence="1 2">
    <name type="scientific">Pedobacter westerhofensis</name>
    <dbReference type="NCBI Taxonomy" id="425512"/>
    <lineage>
        <taxon>Bacteria</taxon>
        <taxon>Pseudomonadati</taxon>
        <taxon>Bacteroidota</taxon>
        <taxon>Sphingobacteriia</taxon>
        <taxon>Sphingobacteriales</taxon>
        <taxon>Sphingobacteriaceae</taxon>
        <taxon>Pedobacter</taxon>
    </lineage>
</organism>
<dbReference type="SUPFAM" id="SSF82185">
    <property type="entry name" value="Histone H3 K4-specific methyltransferase SET7/9 N-terminal domain"/>
    <property type="match status" value="1"/>
</dbReference>
<proteinExistence type="predicted"/>
<dbReference type="Proteomes" id="UP000320300">
    <property type="component" value="Unassembled WGS sequence"/>
</dbReference>
<name>A0A521C6P7_9SPHI</name>
<dbReference type="Gene3D" id="3.90.930.1">
    <property type="match status" value="1"/>
</dbReference>
<dbReference type="EMBL" id="FXTN01000003">
    <property type="protein sequence ID" value="SMO55084.1"/>
    <property type="molecule type" value="Genomic_DNA"/>
</dbReference>
<reference evidence="1 2" key="1">
    <citation type="submission" date="2017-05" db="EMBL/GenBank/DDBJ databases">
        <authorList>
            <person name="Varghese N."/>
            <person name="Submissions S."/>
        </authorList>
    </citation>
    <scope>NUCLEOTIDE SEQUENCE [LARGE SCALE GENOMIC DNA]</scope>
    <source>
        <strain evidence="1 2">DSM 19036</strain>
    </source>
</reference>
<dbReference type="OrthoDB" id="703600at2"/>
<sequence>MKEIYIRFLQSFLCIVLLGGSVQAQSYVEKMLSYKVTVHYPDHMVNAHVKPGGAPALKSDRQYYWFSGNQINMTQGGYSGKLLNGDYEDLYNNKNLKASGAFEQGLKTGVWKNWTEDGVLKDQFTFNEGQLDGTYVKYDIAGKIKEKGIYHHDLLEGKQEIVSADSTIVVYYHDGKIYTPKNIVPKFFRKFLPKKPIRSNQPK</sequence>
<dbReference type="AlphaFoldDB" id="A0A521C6P7"/>
<evidence type="ECO:0000313" key="1">
    <source>
        <dbReference type="EMBL" id="SMO55084.1"/>
    </source>
</evidence>
<evidence type="ECO:0008006" key="3">
    <source>
        <dbReference type="Google" id="ProtNLM"/>
    </source>
</evidence>
<protein>
    <recommendedName>
        <fullName evidence="3">MORN repeat variant</fullName>
    </recommendedName>
</protein>
<gene>
    <name evidence="1" type="ORF">SAMN06265348_103275</name>
</gene>
<keyword evidence="2" id="KW-1185">Reference proteome</keyword>